<dbReference type="EMBL" id="JMCC02000053">
    <property type="protein sequence ID" value="KIG15459.1"/>
    <property type="molecule type" value="Genomic_DNA"/>
</dbReference>
<evidence type="ECO:0000259" key="1">
    <source>
        <dbReference type="Pfam" id="PF12802"/>
    </source>
</evidence>
<dbReference type="SUPFAM" id="SSF46785">
    <property type="entry name" value="Winged helix' DNA-binding domain"/>
    <property type="match status" value="1"/>
</dbReference>
<dbReference type="AlphaFoldDB" id="A0A0C1ZCM6"/>
<feature type="domain" description="HTH marR-type" evidence="1">
    <location>
        <begin position="74"/>
        <end position="114"/>
    </location>
</feature>
<evidence type="ECO:0000313" key="2">
    <source>
        <dbReference type="EMBL" id="KIG15459.1"/>
    </source>
</evidence>
<organism evidence="2 3">
    <name type="scientific">Enhygromyxa salina</name>
    <dbReference type="NCBI Taxonomy" id="215803"/>
    <lineage>
        <taxon>Bacteria</taxon>
        <taxon>Pseudomonadati</taxon>
        <taxon>Myxococcota</taxon>
        <taxon>Polyangia</taxon>
        <taxon>Nannocystales</taxon>
        <taxon>Nannocystaceae</taxon>
        <taxon>Enhygromyxa</taxon>
    </lineage>
</organism>
<name>A0A0C1ZCM6_9BACT</name>
<dbReference type="Proteomes" id="UP000031599">
    <property type="component" value="Unassembled WGS sequence"/>
</dbReference>
<gene>
    <name evidence="2" type="ORF">DB30_05576</name>
</gene>
<dbReference type="InterPro" id="IPR039422">
    <property type="entry name" value="MarR/SlyA-like"/>
</dbReference>
<dbReference type="GO" id="GO:0006950">
    <property type="term" value="P:response to stress"/>
    <property type="evidence" value="ECO:0007669"/>
    <property type="project" value="TreeGrafter"/>
</dbReference>
<dbReference type="Gene3D" id="1.10.10.10">
    <property type="entry name" value="Winged helix-like DNA-binding domain superfamily/Winged helix DNA-binding domain"/>
    <property type="match status" value="1"/>
</dbReference>
<proteinExistence type="predicted"/>
<dbReference type="InterPro" id="IPR036388">
    <property type="entry name" value="WH-like_DNA-bd_sf"/>
</dbReference>
<dbReference type="PANTHER" id="PTHR33164:SF57">
    <property type="entry name" value="MARR-FAMILY TRANSCRIPTIONAL REGULATOR"/>
    <property type="match status" value="1"/>
</dbReference>
<comment type="caution">
    <text evidence="2">The sequence shown here is derived from an EMBL/GenBank/DDBJ whole genome shotgun (WGS) entry which is preliminary data.</text>
</comment>
<dbReference type="InterPro" id="IPR000835">
    <property type="entry name" value="HTH_MarR-typ"/>
</dbReference>
<protein>
    <submittedName>
        <fullName evidence="2">Transcriptional regulator, MarR family protein</fullName>
    </submittedName>
</protein>
<dbReference type="InterPro" id="IPR036390">
    <property type="entry name" value="WH_DNA-bd_sf"/>
</dbReference>
<accession>A0A0C1ZCM6</accession>
<dbReference type="RefSeq" id="WP_052551621.1">
    <property type="nucleotide sequence ID" value="NZ_JMCC02000053.1"/>
</dbReference>
<evidence type="ECO:0000313" key="3">
    <source>
        <dbReference type="Proteomes" id="UP000031599"/>
    </source>
</evidence>
<dbReference type="Pfam" id="PF12802">
    <property type="entry name" value="MarR_2"/>
    <property type="match status" value="1"/>
</dbReference>
<reference evidence="2 3" key="1">
    <citation type="submission" date="2014-12" db="EMBL/GenBank/DDBJ databases">
        <title>Genome assembly of Enhygromyxa salina DSM 15201.</title>
        <authorList>
            <person name="Sharma G."/>
            <person name="Subramanian S."/>
        </authorList>
    </citation>
    <scope>NUCLEOTIDE SEQUENCE [LARGE SCALE GENOMIC DNA]</scope>
    <source>
        <strain evidence="2 3">DSM 15201</strain>
    </source>
</reference>
<sequence length="170" mass="18377">MARTSKKRGKPSEPDPAFVERLERAKAASVAQLLFKCARLLNEQALARLDQPPGAPRIRPAHTSVFPHLDLAGTRLTELARRLGISKQAVGQLVDELEQMQVLERVPDPSDGRAKLIRFAKHSGASLLDGLAHLGRFEDELGEEIGAQRMAALHDGLGALLAALEGRGPS</sequence>
<dbReference type="PANTHER" id="PTHR33164">
    <property type="entry name" value="TRANSCRIPTIONAL REGULATOR, MARR FAMILY"/>
    <property type="match status" value="1"/>
</dbReference>
<dbReference type="GO" id="GO:0003700">
    <property type="term" value="F:DNA-binding transcription factor activity"/>
    <property type="evidence" value="ECO:0007669"/>
    <property type="project" value="InterPro"/>
</dbReference>